<dbReference type="Gene3D" id="3.30.70.3290">
    <property type="match status" value="1"/>
</dbReference>
<dbReference type="FunFam" id="3.40.47.10:FF:000019">
    <property type="entry name" value="Polyketide synthase type I"/>
    <property type="match status" value="1"/>
</dbReference>
<dbReference type="SMART" id="SM00827">
    <property type="entry name" value="PKS_AT"/>
    <property type="match status" value="1"/>
</dbReference>
<dbReference type="PANTHER" id="PTHR43775">
    <property type="entry name" value="FATTY ACID SYNTHASE"/>
    <property type="match status" value="1"/>
</dbReference>
<dbReference type="InterPro" id="IPR009081">
    <property type="entry name" value="PP-bd_ACP"/>
</dbReference>
<evidence type="ECO:0000256" key="9">
    <source>
        <dbReference type="PROSITE-ProRule" id="PRU01363"/>
    </source>
</evidence>
<dbReference type="Pfam" id="PF02801">
    <property type="entry name" value="Ketoacyl-synt_C"/>
    <property type="match status" value="1"/>
</dbReference>
<dbReference type="InterPro" id="IPR032821">
    <property type="entry name" value="PKS_assoc"/>
</dbReference>
<dbReference type="InterPro" id="IPR049552">
    <property type="entry name" value="PKS_DH_N"/>
</dbReference>
<dbReference type="InterPro" id="IPR016036">
    <property type="entry name" value="Malonyl_transacylase_ACP-bd"/>
</dbReference>
<keyword evidence="7" id="KW-0511">Multifunctional enzyme</keyword>
<dbReference type="InterPro" id="IPR020806">
    <property type="entry name" value="PKS_PP-bd"/>
</dbReference>
<dbReference type="InterPro" id="IPR049551">
    <property type="entry name" value="PKS_DH_C"/>
</dbReference>
<keyword evidence="6" id="KW-0045">Antibiotic biosynthesis</keyword>
<dbReference type="Gene3D" id="3.40.50.1820">
    <property type="entry name" value="alpha/beta hydrolase"/>
    <property type="match status" value="1"/>
</dbReference>
<proteinExistence type="predicted"/>
<dbReference type="SUPFAM" id="SSF53901">
    <property type="entry name" value="Thiolase-like"/>
    <property type="match status" value="1"/>
</dbReference>
<evidence type="ECO:0000259" key="12">
    <source>
        <dbReference type="PROSITE" id="PS52019"/>
    </source>
</evidence>
<keyword evidence="3" id="KW-0596">Phosphopantetheine</keyword>
<evidence type="ECO:0000256" key="7">
    <source>
        <dbReference type="ARBA" id="ARBA00023268"/>
    </source>
</evidence>
<keyword evidence="8" id="KW-0012">Acyltransferase</keyword>
<feature type="domain" description="Carrier" evidence="10">
    <location>
        <begin position="1550"/>
        <end position="1625"/>
    </location>
</feature>
<dbReference type="Pfam" id="PF16197">
    <property type="entry name" value="KAsynt_C_assoc"/>
    <property type="match status" value="1"/>
</dbReference>
<evidence type="ECO:0000256" key="6">
    <source>
        <dbReference type="ARBA" id="ARBA00023194"/>
    </source>
</evidence>
<dbReference type="InterPro" id="IPR042104">
    <property type="entry name" value="PKS_dehydratase_sf"/>
</dbReference>
<dbReference type="InterPro" id="IPR006162">
    <property type="entry name" value="Ppantetheine_attach_site"/>
</dbReference>
<dbReference type="Pfam" id="PF14765">
    <property type="entry name" value="PS-DH"/>
    <property type="match status" value="1"/>
</dbReference>
<gene>
    <name evidence="13" type="ORF">BCF44_102198</name>
</gene>
<dbReference type="Gene3D" id="3.40.47.10">
    <property type="match status" value="1"/>
</dbReference>
<dbReference type="EMBL" id="QUNO01000002">
    <property type="protein sequence ID" value="REH53970.1"/>
    <property type="molecule type" value="Genomic_DNA"/>
</dbReference>
<dbReference type="SUPFAM" id="SSF53474">
    <property type="entry name" value="alpha/beta-Hydrolases"/>
    <property type="match status" value="1"/>
</dbReference>
<dbReference type="InterPro" id="IPR016035">
    <property type="entry name" value="Acyl_Trfase/lysoPLipase"/>
</dbReference>
<dbReference type="SUPFAM" id="SSF52151">
    <property type="entry name" value="FabD/lysophospholipase-like"/>
    <property type="match status" value="1"/>
</dbReference>
<dbReference type="Pfam" id="PF08990">
    <property type="entry name" value="Docking"/>
    <property type="match status" value="1"/>
</dbReference>
<dbReference type="InterPro" id="IPR020841">
    <property type="entry name" value="PKS_Beta-ketoAc_synthase_dom"/>
</dbReference>
<evidence type="ECO:0000256" key="5">
    <source>
        <dbReference type="ARBA" id="ARBA00022679"/>
    </source>
</evidence>
<dbReference type="PROSITE" id="PS52004">
    <property type="entry name" value="KS3_2"/>
    <property type="match status" value="1"/>
</dbReference>
<dbReference type="SMART" id="SM00826">
    <property type="entry name" value="PKS_DH"/>
    <property type="match status" value="1"/>
</dbReference>
<dbReference type="InterPro" id="IPR014030">
    <property type="entry name" value="Ketoacyl_synth_N"/>
</dbReference>
<dbReference type="InterPro" id="IPR015083">
    <property type="entry name" value="NorB/c/GfsB-D-like_docking"/>
</dbReference>
<evidence type="ECO:0000259" key="11">
    <source>
        <dbReference type="PROSITE" id="PS52004"/>
    </source>
</evidence>
<evidence type="ECO:0000256" key="3">
    <source>
        <dbReference type="ARBA" id="ARBA00022450"/>
    </source>
</evidence>
<dbReference type="Pfam" id="PF00109">
    <property type="entry name" value="ketoacyl-synt"/>
    <property type="match status" value="1"/>
</dbReference>
<comment type="caution">
    <text evidence="13">The sequence shown here is derived from an EMBL/GenBank/DDBJ whole genome shotgun (WGS) entry which is preliminary data.</text>
</comment>
<dbReference type="SMART" id="SM00823">
    <property type="entry name" value="PKS_PP"/>
    <property type="match status" value="1"/>
</dbReference>
<dbReference type="PROSITE" id="PS00606">
    <property type="entry name" value="KS3_1"/>
    <property type="match status" value="1"/>
</dbReference>
<dbReference type="GO" id="GO:0006633">
    <property type="term" value="P:fatty acid biosynthetic process"/>
    <property type="evidence" value="ECO:0007669"/>
    <property type="project" value="InterPro"/>
</dbReference>
<dbReference type="GO" id="GO:0004315">
    <property type="term" value="F:3-oxoacyl-[acyl-carrier-protein] synthase activity"/>
    <property type="evidence" value="ECO:0007669"/>
    <property type="project" value="InterPro"/>
</dbReference>
<feature type="active site" description="Proton acceptor; for dehydratase activity" evidence="9">
    <location>
        <position position="926"/>
    </location>
</feature>
<organism evidence="13 14">
    <name type="scientific">Kutzneria buriramensis</name>
    <dbReference type="NCBI Taxonomy" id="1045776"/>
    <lineage>
        <taxon>Bacteria</taxon>
        <taxon>Bacillati</taxon>
        <taxon>Actinomycetota</taxon>
        <taxon>Actinomycetes</taxon>
        <taxon>Pseudonocardiales</taxon>
        <taxon>Pseudonocardiaceae</taxon>
        <taxon>Kutzneria</taxon>
    </lineage>
</organism>
<keyword evidence="5" id="KW-0808">Transferase</keyword>
<feature type="active site" description="Proton donor; for dehydratase activity" evidence="9">
    <location>
        <position position="1079"/>
    </location>
</feature>
<comment type="cofactor">
    <cofactor evidence="1">
        <name>pantetheine 4'-phosphate</name>
        <dbReference type="ChEBI" id="CHEBI:47942"/>
    </cofactor>
</comment>
<dbReference type="GO" id="GO:0033068">
    <property type="term" value="P:macrolide biosynthetic process"/>
    <property type="evidence" value="ECO:0007669"/>
    <property type="project" value="UniProtKB-ARBA"/>
</dbReference>
<dbReference type="CDD" id="cd08956">
    <property type="entry name" value="KR_3_FAS_SDR_x"/>
    <property type="match status" value="1"/>
</dbReference>
<dbReference type="PROSITE" id="PS52019">
    <property type="entry name" value="PKS_MFAS_DH"/>
    <property type="match status" value="1"/>
</dbReference>
<dbReference type="InterPro" id="IPR057326">
    <property type="entry name" value="KR_dom"/>
</dbReference>
<dbReference type="InterPro" id="IPR029058">
    <property type="entry name" value="AB_hydrolase_fold"/>
</dbReference>
<dbReference type="InterPro" id="IPR016039">
    <property type="entry name" value="Thiolase-like"/>
</dbReference>
<dbReference type="OrthoDB" id="9778690at2"/>
<dbReference type="SMART" id="SM00824">
    <property type="entry name" value="PKS_TE"/>
    <property type="match status" value="1"/>
</dbReference>
<feature type="region of interest" description="N-terminal hotdog fold" evidence="9">
    <location>
        <begin position="894"/>
        <end position="1011"/>
    </location>
</feature>
<dbReference type="Pfam" id="PF21089">
    <property type="entry name" value="PKS_DH_N"/>
    <property type="match status" value="1"/>
</dbReference>
<dbReference type="Pfam" id="PF00698">
    <property type="entry name" value="Acyl_transf_1"/>
    <property type="match status" value="1"/>
</dbReference>
<dbReference type="SUPFAM" id="SSF55048">
    <property type="entry name" value="Probable ACP-binding domain of malonyl-CoA ACP transacylase"/>
    <property type="match status" value="1"/>
</dbReference>
<dbReference type="InterPro" id="IPR036736">
    <property type="entry name" value="ACP-like_sf"/>
</dbReference>
<dbReference type="CDD" id="cd00833">
    <property type="entry name" value="PKS"/>
    <property type="match status" value="1"/>
</dbReference>
<dbReference type="InterPro" id="IPR018201">
    <property type="entry name" value="Ketoacyl_synth_AS"/>
</dbReference>
<evidence type="ECO:0000256" key="1">
    <source>
        <dbReference type="ARBA" id="ARBA00001957"/>
    </source>
</evidence>
<dbReference type="SMART" id="SM00825">
    <property type="entry name" value="PKS_KS"/>
    <property type="match status" value="1"/>
</dbReference>
<dbReference type="InterPro" id="IPR049900">
    <property type="entry name" value="PKS_mFAS_DH"/>
</dbReference>
<evidence type="ECO:0000313" key="14">
    <source>
        <dbReference type="Proteomes" id="UP000256269"/>
    </source>
</evidence>
<dbReference type="InterPro" id="IPR001031">
    <property type="entry name" value="Thioesterase"/>
</dbReference>
<name>A0A3E0I5U2_9PSEU</name>
<evidence type="ECO:0000256" key="2">
    <source>
        <dbReference type="ARBA" id="ARBA00004792"/>
    </source>
</evidence>
<feature type="domain" description="Ketosynthase family 3 (KS3)" evidence="11">
    <location>
        <begin position="34"/>
        <end position="444"/>
    </location>
</feature>
<dbReference type="GO" id="GO:0031177">
    <property type="term" value="F:phosphopantetheine binding"/>
    <property type="evidence" value="ECO:0007669"/>
    <property type="project" value="InterPro"/>
</dbReference>
<dbReference type="SUPFAM" id="SSF51735">
    <property type="entry name" value="NAD(P)-binding Rossmann-fold domains"/>
    <property type="match status" value="2"/>
</dbReference>
<dbReference type="Gene3D" id="1.10.1200.10">
    <property type="entry name" value="ACP-like"/>
    <property type="match status" value="1"/>
</dbReference>
<feature type="domain" description="PKS/mFAS DH" evidence="12">
    <location>
        <begin position="894"/>
        <end position="1155"/>
    </location>
</feature>
<dbReference type="PANTHER" id="PTHR43775:SF51">
    <property type="entry name" value="INACTIVE PHENOLPHTHIOCEROL SYNTHESIS POLYKETIDE SYNTHASE TYPE I PKS1-RELATED"/>
    <property type="match status" value="1"/>
</dbReference>
<dbReference type="SMART" id="SM00822">
    <property type="entry name" value="PKS_KR"/>
    <property type="match status" value="1"/>
</dbReference>
<keyword evidence="14" id="KW-1185">Reference proteome</keyword>
<dbReference type="GO" id="GO:0004312">
    <property type="term" value="F:fatty acid synthase activity"/>
    <property type="evidence" value="ECO:0007669"/>
    <property type="project" value="TreeGrafter"/>
</dbReference>
<evidence type="ECO:0000256" key="8">
    <source>
        <dbReference type="ARBA" id="ARBA00023315"/>
    </source>
</evidence>
<dbReference type="InterPro" id="IPR020807">
    <property type="entry name" value="PKS_DH"/>
</dbReference>
<protein>
    <submittedName>
        <fullName evidence="13">Malonyl CoA-acyl carrier protein transacylase</fullName>
    </submittedName>
</protein>
<dbReference type="InterPro" id="IPR020802">
    <property type="entry name" value="TesA-like"/>
</dbReference>
<dbReference type="InterPro" id="IPR013968">
    <property type="entry name" value="PKS_KR"/>
</dbReference>
<feature type="region of interest" description="C-terminal hotdog fold" evidence="9">
    <location>
        <begin position="1020"/>
        <end position="1155"/>
    </location>
</feature>
<dbReference type="PROSITE" id="PS00012">
    <property type="entry name" value="PHOSPHOPANTETHEINE"/>
    <property type="match status" value="1"/>
</dbReference>
<evidence type="ECO:0000313" key="13">
    <source>
        <dbReference type="EMBL" id="REH53970.1"/>
    </source>
</evidence>
<dbReference type="Gene3D" id="3.40.366.10">
    <property type="entry name" value="Malonyl-Coenzyme A Acyl Carrier Protein, domain 2"/>
    <property type="match status" value="1"/>
</dbReference>
<dbReference type="Pfam" id="PF00975">
    <property type="entry name" value="Thioesterase"/>
    <property type="match status" value="1"/>
</dbReference>
<sequence length="1908" mass="200967">MAESDKKLVDALRASLKETERLRVQNRRLTATLREPIAIVGMSCRYPGGVCSPEELWRLVADGVDAVTSFPTDRGWDTDRLYDPTGERPGTTYTDQGGFLHRAADFDPAFFGISPREALVMDPQQRLLLEATWEALERAGIDPTTLKGSSTGVFAGMMYHDYAANNSTGAIASGRVSYTFGFEGPAVTIDTACSSSLVALHWAVQALRAGDCSLALVGGVAVMATPETFVEFSKQRGLSRDGRCKSFAGATDGTGWGEGVGMLVVERLSDARRNGHEVLAIVRGSAINQDGASNGLTAPNGPSQRRVIKAALAAAQVSADQVDMVEAHGTGTTLGDPIEAQALLATYGQDRTEPLWLGSIKSNMGHAQAAAGVAGIIKVVMAIRNRTMPKTLHVDVPTPQVDWSAGNIELLTETRAWPAADRPRRAGISSFGISGTNAHVIIEEAPEEEVAERTVIDRPVPWILSAKTPEGLDAQASRLSSVDGQPLDIAYSLATSRAMFEHRGVIVGTDLEELRRGAQALADGVSTSRGLAKGAGSTAFLFTGQGAQRVGMGGDLYEAFPVFAEAWDAAVDHSMASVVWGDDQDALNRTEFAQPALFAFEVALYRLLESWGVKPNFVAGHSVGEIAAAHVAGVFSLEDARKLVAARGKLMQALPAGGAMVAILATEDEVTLVDGVGIAAVNGPQSVVISGVEEAVLEIKADFEAKGRKTTRLKVSHAFHSPLMEPMLDEFRKVVEAIEFAEPTIPMVTTSAGGGAVDTVDYWVDHVRAAVRFADAVKTLSSKGVTRFVEVGPDGVLTGMAQACVDEGAFVATQRRDKPQERELVSGLAQAFAHGVAVDWHRFFEGREARRVDLPTYAFQHQAFWLSAQDYLANSWLGGGAGDVVSAGLESAGHPLLGAVLTAPDGDGLVLTGRLSPSTLPWLADHVVGGSIFFPGTGFVELALRAGEFVGCDTVEELTLEAPLVLPERGGVAVQVRVGDDRQIGVFSRADEDETWTRHATGRLGSGARAGTVEWPPATAEAVDLTGYYDVLADAGLAYGPVFQGLQTAFKRGDEVFAEIALPEGVEIDGYGVHPALLDAALHAISLTGVTGDQPALPFSWAGVSLHATGASALRVHVRPTGEGVVALHAVDPAGGSVVSVDSLMLRPVALDQATARRANDSLFGLTWSPITASPADVAGWEVFEPTGDVREATYATLAELQKESQLVVVSRGGLSGSAVSGLVRSAWSENPGSVVLVDLEPGASLDRLPEIIGSGEPQVRVRGGEILAARLARVPVPESTNPFTGKVLITGGTGGLGAKLARHLVANHGVTDLVLTSRRGLDAPGAKELQEELGATIVACDVSDKASLAKVITPDLKAVIHAAGVLDDGVISALTPDRFDKVFRPKADAAWNLHELTKDLALDAFVLFSSAAGTLGTPGQGNYAAANAYLDALAELRHGEGLPAVSLAWGLWDDGMGDQADTSRMQKSGVLGLTTDEGLALFDACYTSENPNLAPIRLDVKALNAAGPDRLAPVFHGLIRTTRKAAGKGADPSALRKQLAGLDEAGQETVLRELIRANAAIVLGHPSPESVDPDRDFLASGFDSLTAMELRNALNAATGLTLPAMVVFDNKSPAELARWLRAELGSTQSTDTNADETLSDFFRESVLSGNLQKGLTLLRAVADIRPKFTGVADVDHLPKPVVFADGKTTPRLICVSTPMALGGTHQHARVAANIGGGRHVSALPVPGFARGESLPTTAEAAVSVLGEAVTQAAQGDPFVLLGYSSGGVLAYATAKHLASQGLRPDGVVLVDSYHVSEGEERDVFEQLAVVLLEKETVFGTFDSARLSGMNAYIDLLPGFDLGSMDVPVLFLRADKSFMNPDDPTDDWRAVAWDPAHTVVTVPGATHFTIVEEHAAATAQAVNDWLSR</sequence>
<dbReference type="Pfam" id="PF08659">
    <property type="entry name" value="KR"/>
    <property type="match status" value="1"/>
</dbReference>
<comment type="pathway">
    <text evidence="2">Antibiotic biosynthesis.</text>
</comment>
<dbReference type="Gene3D" id="3.10.129.110">
    <property type="entry name" value="Polyketide synthase dehydratase"/>
    <property type="match status" value="1"/>
</dbReference>
<dbReference type="PROSITE" id="PS50075">
    <property type="entry name" value="CARRIER"/>
    <property type="match status" value="1"/>
</dbReference>
<evidence type="ECO:0000256" key="4">
    <source>
        <dbReference type="ARBA" id="ARBA00022553"/>
    </source>
</evidence>
<dbReference type="InterPro" id="IPR014031">
    <property type="entry name" value="Ketoacyl_synth_C"/>
</dbReference>
<dbReference type="InterPro" id="IPR014043">
    <property type="entry name" value="Acyl_transferase_dom"/>
</dbReference>
<dbReference type="Gene3D" id="3.40.50.720">
    <property type="entry name" value="NAD(P)-binding Rossmann-like Domain"/>
    <property type="match status" value="1"/>
</dbReference>
<reference evidence="13 14" key="1">
    <citation type="submission" date="2018-08" db="EMBL/GenBank/DDBJ databases">
        <title>Genomic Encyclopedia of Archaeal and Bacterial Type Strains, Phase II (KMG-II): from individual species to whole genera.</title>
        <authorList>
            <person name="Goeker M."/>
        </authorList>
    </citation>
    <scope>NUCLEOTIDE SEQUENCE [LARGE SCALE GENOMIC DNA]</scope>
    <source>
        <strain evidence="13 14">DSM 45791</strain>
    </source>
</reference>
<dbReference type="Pfam" id="PF00550">
    <property type="entry name" value="PP-binding"/>
    <property type="match status" value="1"/>
</dbReference>
<keyword evidence="4" id="KW-0597">Phosphoprotein</keyword>
<dbReference type="Proteomes" id="UP000256269">
    <property type="component" value="Unassembled WGS sequence"/>
</dbReference>
<dbReference type="InterPro" id="IPR050091">
    <property type="entry name" value="PKS_NRPS_Biosynth_Enz"/>
</dbReference>
<dbReference type="InterPro" id="IPR001227">
    <property type="entry name" value="Ac_transferase_dom_sf"/>
</dbReference>
<dbReference type="InterPro" id="IPR036291">
    <property type="entry name" value="NAD(P)-bd_dom_sf"/>
</dbReference>
<accession>A0A3E0I5U2</accession>
<evidence type="ECO:0000259" key="10">
    <source>
        <dbReference type="PROSITE" id="PS50075"/>
    </source>
</evidence>